<evidence type="ECO:0000313" key="4">
    <source>
        <dbReference type="EMBL" id="MDR6967927.1"/>
    </source>
</evidence>
<gene>
    <name evidence="4" type="ORF">J2X31_001941</name>
</gene>
<dbReference type="InterPro" id="IPR026444">
    <property type="entry name" value="Secre_tail"/>
</dbReference>
<dbReference type="Pfam" id="PF24595">
    <property type="entry name" value="DUF7619"/>
    <property type="match status" value="1"/>
</dbReference>
<dbReference type="InterPro" id="IPR032675">
    <property type="entry name" value="LRR_dom_sf"/>
</dbReference>
<accession>A0ABU1TR49</accession>
<protein>
    <recommendedName>
        <fullName evidence="6">Secretion system C-terminal sorting domain-containing protein</fullName>
    </recommendedName>
</protein>
<organism evidence="4 5">
    <name type="scientific">Flavobacterium arsenatis</name>
    <dbReference type="NCBI Taxonomy" id="1484332"/>
    <lineage>
        <taxon>Bacteria</taxon>
        <taxon>Pseudomonadati</taxon>
        <taxon>Bacteroidota</taxon>
        <taxon>Flavobacteriia</taxon>
        <taxon>Flavobacteriales</taxon>
        <taxon>Flavobacteriaceae</taxon>
        <taxon>Flavobacterium</taxon>
    </lineage>
</organism>
<dbReference type="SUPFAM" id="SSF52058">
    <property type="entry name" value="L domain-like"/>
    <property type="match status" value="1"/>
</dbReference>
<reference evidence="4 5" key="1">
    <citation type="submission" date="2023-07" db="EMBL/GenBank/DDBJ databases">
        <title>Sorghum-associated microbial communities from plants grown in Nebraska, USA.</title>
        <authorList>
            <person name="Schachtman D."/>
        </authorList>
    </citation>
    <scope>NUCLEOTIDE SEQUENCE [LARGE SCALE GENOMIC DNA]</scope>
    <source>
        <strain evidence="4 5">3773</strain>
    </source>
</reference>
<evidence type="ECO:0000313" key="5">
    <source>
        <dbReference type="Proteomes" id="UP001255185"/>
    </source>
</evidence>
<feature type="domain" description="DUF7619" evidence="3">
    <location>
        <begin position="804"/>
        <end position="931"/>
    </location>
</feature>
<dbReference type="NCBIfam" id="TIGR04183">
    <property type="entry name" value="Por_Secre_tail"/>
    <property type="match status" value="1"/>
</dbReference>
<dbReference type="EMBL" id="JAVDVI010000007">
    <property type="protein sequence ID" value="MDR6967927.1"/>
    <property type="molecule type" value="Genomic_DNA"/>
</dbReference>
<dbReference type="Pfam" id="PF18962">
    <property type="entry name" value="Por_Secre_tail"/>
    <property type="match status" value="1"/>
</dbReference>
<keyword evidence="5" id="KW-1185">Reference proteome</keyword>
<evidence type="ECO:0000259" key="2">
    <source>
        <dbReference type="Pfam" id="PF18962"/>
    </source>
</evidence>
<dbReference type="RefSeq" id="WP_310026302.1">
    <property type="nucleotide sequence ID" value="NZ_JAVDVI010000007.1"/>
</dbReference>
<dbReference type="Proteomes" id="UP001255185">
    <property type="component" value="Unassembled WGS sequence"/>
</dbReference>
<evidence type="ECO:0008006" key="6">
    <source>
        <dbReference type="Google" id="ProtNLM"/>
    </source>
</evidence>
<sequence length="1018" mass="110771">MKKILLLLLLITARFYGQVEINQPTTLSFCDIGNDGVETFDLTSVVPEILGTLNPSEYLITYYSTQSGAQSEDIESLILFPANHTILTGPSTAYFRVEEIADPENFAWTFLHMQVVPLPVFNIDDVVMCQGTAAFMYSGLNAGFYSFQWFSGNTPIPGETTTAFQTTESGTYKLLVTDLVTGCSYEDSSVVTVIPAPTAEITDYSLMDQLAVFTISGTPSANVTYSVDSIPTTVVLNATGVVTITHPISTPNTVICLIEVTGSSIPSCTAILSSCVTLEDSTEIVNIPDANFKAKLLAASTTNEIAKDLNGNWIAVDVNDDGEIQYSEALTVSFLDVQLGGIASMQGIESFTNLLEIDCSLNELNSLNISSLINLQHLKCRNNPITELQLANNVDLLSLEVGGSTISNINLGGNISITKLHIENTLIESFNLGNLINLTDLAYSPGYTNFIGFENKSGITSLSIFQDNFTTFNFFLFPNLISVGCNDTSIEGIDLSYNLLLTSLNVSNNDSLGMLNLKNGGPNLSSYQILSNTLNFVCVNDTVGDNFINYLIQSNNGPVSVSSYCSFLPGGDYNTIKGKISYDLNLNGCDALDFPAIFTKVSIELDGASTDFVQISDNLGKYNFYTSETGIFTVTPQLENPSLFTVSPATVEVDFPINNNSVSTNNFCITANGIHPDLEVVIAPLVPARPGFDAVYQLVYKNKGNQTVDGYVNFTYNETVLDFVSSSIVPQNQSDGHMNWVVSNIAPFASGSIDVTLNVNSPQETPAINIDDILTFNAFIDVSTDDNWTDNNFDFSQTVVGSFDPNDIICLEGESEAPSAIGNYLHYIVNFENTGTAPAENVVVKVDIDATKYDVSSLQLLNGSHPLEARLNNNVAEFIFKVINLETNGHGNILLKIRSKTSLNAGDTVTKKANIFFDYNFPILTNDANTTFQDLAVEEHLLDNSIKIYPNPSSNLVKIEADAAINSVQVYDMQGRLLMTHLANDVKTSIDISNKTNGVYFFKIYSEKGIKVEKVIKK</sequence>
<name>A0ABU1TR49_9FLAO</name>
<evidence type="ECO:0000256" key="1">
    <source>
        <dbReference type="ARBA" id="ARBA00022729"/>
    </source>
</evidence>
<dbReference type="Gene3D" id="3.80.10.10">
    <property type="entry name" value="Ribonuclease Inhibitor"/>
    <property type="match status" value="1"/>
</dbReference>
<evidence type="ECO:0000259" key="3">
    <source>
        <dbReference type="Pfam" id="PF24595"/>
    </source>
</evidence>
<dbReference type="InterPro" id="IPR055353">
    <property type="entry name" value="DUF7619"/>
</dbReference>
<proteinExistence type="predicted"/>
<feature type="domain" description="Secretion system C-terminal sorting" evidence="2">
    <location>
        <begin position="948"/>
        <end position="1016"/>
    </location>
</feature>
<comment type="caution">
    <text evidence="4">The sequence shown here is derived from an EMBL/GenBank/DDBJ whole genome shotgun (WGS) entry which is preliminary data.</text>
</comment>
<keyword evidence="1" id="KW-0732">Signal</keyword>